<dbReference type="EMBL" id="SIXF01000002">
    <property type="protein sequence ID" value="TBO44473.1"/>
    <property type="molecule type" value="Genomic_DNA"/>
</dbReference>
<protein>
    <submittedName>
        <fullName evidence="1">Uncharacterized protein</fullName>
    </submittedName>
</protein>
<dbReference type="Proteomes" id="UP000291819">
    <property type="component" value="Unassembled WGS sequence"/>
</dbReference>
<organism evidence="1 2">
    <name type="scientific">Pedobacter kyonggii</name>
    <dbReference type="NCBI Taxonomy" id="1926871"/>
    <lineage>
        <taxon>Bacteria</taxon>
        <taxon>Pseudomonadati</taxon>
        <taxon>Bacteroidota</taxon>
        <taxon>Sphingobacteriia</taxon>
        <taxon>Sphingobacteriales</taxon>
        <taxon>Sphingobacteriaceae</taxon>
        <taxon>Pedobacter</taxon>
    </lineage>
</organism>
<gene>
    <name evidence="1" type="ORF">EYS08_03975</name>
</gene>
<dbReference type="OrthoDB" id="3818700at2"/>
<dbReference type="RefSeq" id="WP_131028548.1">
    <property type="nucleotide sequence ID" value="NZ_SIXF01000002.1"/>
</dbReference>
<dbReference type="AlphaFoldDB" id="A0A4Q9HGU3"/>
<name>A0A4Q9HGU3_9SPHI</name>
<proteinExistence type="predicted"/>
<evidence type="ECO:0000313" key="2">
    <source>
        <dbReference type="Proteomes" id="UP000291819"/>
    </source>
</evidence>
<reference evidence="1 2" key="1">
    <citation type="submission" date="2019-02" db="EMBL/GenBank/DDBJ databases">
        <title>Pedobacter kyonggii whole genome sequence analysis.</title>
        <authorList>
            <person name="Dahal R.H."/>
        </authorList>
    </citation>
    <scope>NUCLEOTIDE SEQUENCE [LARGE SCALE GENOMIC DNA]</scope>
    <source>
        <strain evidence="1 2">K-4-11-1</strain>
    </source>
</reference>
<evidence type="ECO:0000313" key="1">
    <source>
        <dbReference type="EMBL" id="TBO44473.1"/>
    </source>
</evidence>
<accession>A0A4Q9HGU3</accession>
<sequence length="328" mass="38530">MTFDQDSQWRFNIADNLLNNASDMIHHVAEHLSYGRKPRYYDIHQLKMNLSSIQNALECLLKFRLAWYDWRLVVSDPVKIDNAAIKSGDFKTITFDDSRKLLKKAPFSIDLSQLKAKPLYELRNNRHKHTHYHLELDEQKCLELIAFGIDFCLEFYADQVYKQFYEEFDRFKKIDLMLRDIDCYTAIRIKTAKKKQPYFQAPLTSYFDCCPNCEQSAPVINSPDTVMCLYCKSEDQIYYVAENVGSGLNESADQTQQCPECLYQSMGVINLEHTPESWQCVMCGYYTNVPQNFNYILGGLQKRNISKPERRKKIRWPYCTELVNPQTG</sequence>
<keyword evidence="2" id="KW-1185">Reference proteome</keyword>
<comment type="caution">
    <text evidence="1">The sequence shown here is derived from an EMBL/GenBank/DDBJ whole genome shotgun (WGS) entry which is preliminary data.</text>
</comment>